<gene>
    <name evidence="5" type="ORF">KP803_09095</name>
</gene>
<dbReference type="GO" id="GO:1902201">
    <property type="term" value="P:negative regulation of bacterial-type flagellum-dependent cell motility"/>
    <property type="evidence" value="ECO:0007669"/>
    <property type="project" value="TreeGrafter"/>
</dbReference>
<dbReference type="Proteomes" id="UP001139559">
    <property type="component" value="Unassembled WGS sequence"/>
</dbReference>
<dbReference type="PANTHER" id="PTHR45138">
    <property type="entry name" value="REGULATORY COMPONENTS OF SENSORY TRANSDUCTION SYSTEM"/>
    <property type="match status" value="1"/>
</dbReference>
<dbReference type="SUPFAM" id="SSF55073">
    <property type="entry name" value="Nucleotide cyclase"/>
    <property type="match status" value="1"/>
</dbReference>
<dbReference type="RefSeq" id="WP_248008522.1">
    <property type="nucleotide sequence ID" value="NZ_JAJHVV010000005.1"/>
</dbReference>
<dbReference type="GO" id="GO:0005886">
    <property type="term" value="C:plasma membrane"/>
    <property type="evidence" value="ECO:0007669"/>
    <property type="project" value="TreeGrafter"/>
</dbReference>
<keyword evidence="6" id="KW-1185">Reference proteome</keyword>
<dbReference type="Pfam" id="PF11563">
    <property type="entry name" value="Protoglobin"/>
    <property type="match status" value="1"/>
</dbReference>
<dbReference type="InterPro" id="IPR000160">
    <property type="entry name" value="GGDEF_dom"/>
</dbReference>
<dbReference type="PROSITE" id="PS50887">
    <property type="entry name" value="GGDEF"/>
    <property type="match status" value="1"/>
</dbReference>
<dbReference type="InterPro" id="IPR012292">
    <property type="entry name" value="Globin/Proto"/>
</dbReference>
<dbReference type="SMART" id="SM00267">
    <property type="entry name" value="GGDEF"/>
    <property type="match status" value="1"/>
</dbReference>
<name>A0A9X2BGY3_9VIBR</name>
<dbReference type="Gene3D" id="1.10.490.10">
    <property type="entry name" value="Globins"/>
    <property type="match status" value="1"/>
</dbReference>
<dbReference type="InterPro" id="IPR029787">
    <property type="entry name" value="Nucleotide_cyclase"/>
</dbReference>
<evidence type="ECO:0000259" key="4">
    <source>
        <dbReference type="PROSITE" id="PS50887"/>
    </source>
</evidence>
<dbReference type="SUPFAM" id="SSF46458">
    <property type="entry name" value="Globin-like"/>
    <property type="match status" value="1"/>
</dbReference>
<dbReference type="Gene3D" id="3.30.70.270">
    <property type="match status" value="1"/>
</dbReference>
<dbReference type="NCBIfam" id="TIGR00254">
    <property type="entry name" value="GGDEF"/>
    <property type="match status" value="1"/>
</dbReference>
<reference evidence="5" key="1">
    <citation type="submission" date="2021-11" db="EMBL/GenBank/DDBJ databases">
        <title>Vibrio ZSDE26 sp. nov. and Vibrio ZSDZ34 sp. nov., isolated from coastal seawater in Qingdao.</title>
        <authorList>
            <person name="Zhang P."/>
        </authorList>
    </citation>
    <scope>NUCLEOTIDE SEQUENCE</scope>
    <source>
        <strain evidence="5">ZSDE26</strain>
    </source>
</reference>
<dbReference type="CDD" id="cd01949">
    <property type="entry name" value="GGDEF"/>
    <property type="match status" value="1"/>
</dbReference>
<comment type="caution">
    <text evidence="5">The sequence shown here is derived from an EMBL/GenBank/DDBJ whole genome shotgun (WGS) entry which is preliminary data.</text>
</comment>
<dbReference type="EMBL" id="JAJHVV010000005">
    <property type="protein sequence ID" value="MCK6263434.1"/>
    <property type="molecule type" value="Genomic_DNA"/>
</dbReference>
<dbReference type="AlphaFoldDB" id="A0A9X2BGY3"/>
<organism evidence="5 6">
    <name type="scientific">Vibrio amylolyticus</name>
    <dbReference type="NCBI Taxonomy" id="2847292"/>
    <lineage>
        <taxon>Bacteria</taxon>
        <taxon>Pseudomonadati</taxon>
        <taxon>Pseudomonadota</taxon>
        <taxon>Gammaproteobacteria</taxon>
        <taxon>Vibrionales</taxon>
        <taxon>Vibrionaceae</taxon>
        <taxon>Vibrio</taxon>
    </lineage>
</organism>
<proteinExistence type="predicted"/>
<accession>A0A9X2BGY3</accession>
<dbReference type="InterPro" id="IPR009050">
    <property type="entry name" value="Globin-like_sf"/>
</dbReference>
<dbReference type="GO" id="GO:0043709">
    <property type="term" value="P:cell adhesion involved in single-species biofilm formation"/>
    <property type="evidence" value="ECO:0007669"/>
    <property type="project" value="TreeGrafter"/>
</dbReference>
<evidence type="ECO:0000256" key="2">
    <source>
        <dbReference type="ARBA" id="ARBA00015125"/>
    </source>
</evidence>
<dbReference type="GO" id="GO:0019825">
    <property type="term" value="F:oxygen binding"/>
    <property type="evidence" value="ECO:0007669"/>
    <property type="project" value="InterPro"/>
</dbReference>
<dbReference type="GO" id="GO:0020037">
    <property type="term" value="F:heme binding"/>
    <property type="evidence" value="ECO:0007669"/>
    <property type="project" value="InterPro"/>
</dbReference>
<protein>
    <recommendedName>
        <fullName evidence="2">Diguanylate cyclase DosC</fullName>
        <ecNumber evidence="1">2.7.7.65</ecNumber>
    </recommendedName>
    <alternativeName>
        <fullName evidence="3">Direct oxygen-sensing cyclase</fullName>
    </alternativeName>
</protein>
<dbReference type="InterPro" id="IPR043128">
    <property type="entry name" value="Rev_trsase/Diguanyl_cyclase"/>
</dbReference>
<dbReference type="InterPro" id="IPR044398">
    <property type="entry name" value="Globin-sensor_dom"/>
</dbReference>
<dbReference type="InterPro" id="IPR050469">
    <property type="entry name" value="Diguanylate_Cyclase"/>
</dbReference>
<sequence length="349" mass="40438">MDIKHSYNDAELVISQKEIDIRFSMLDLNCEKLSQLTKYDEFIQENISKIVDLFYEQQLQCDDVVKILSNEEILEHVKAFQINYIKELFQGDYGLSYANRRLKIGIVHKQIGVEPKLYITAMGQLKNIIFSMLRSHTNYSACIDDDLIILDRLFYFDSTLVLDTYINGLIDDLRTHYSEDVSIQVAKRTQYLEEQIRVDGLTNIYNKKMMEETLQKEVKLATRRNIHVSLIYIDLDNFKLINDEQGHGKGDQLLINFSSLIQSMVRETDIPCRCGGDEFCIILPDCSQDNAEQLAYRIEKEYSESYNGNTCSTGVASSTPSLPLEPKSLVQLADKNMYLNKNRKKQTKR</sequence>
<dbReference type="PANTHER" id="PTHR45138:SF6">
    <property type="entry name" value="DIGUANYLATE CYCLASE DGCN"/>
    <property type="match status" value="1"/>
</dbReference>
<dbReference type="GO" id="GO:0052621">
    <property type="term" value="F:diguanylate cyclase activity"/>
    <property type="evidence" value="ECO:0007669"/>
    <property type="project" value="UniProtKB-EC"/>
</dbReference>
<evidence type="ECO:0000313" key="5">
    <source>
        <dbReference type="EMBL" id="MCK6263434.1"/>
    </source>
</evidence>
<evidence type="ECO:0000313" key="6">
    <source>
        <dbReference type="Proteomes" id="UP001139559"/>
    </source>
</evidence>
<dbReference type="EC" id="2.7.7.65" evidence="1"/>
<evidence type="ECO:0000256" key="1">
    <source>
        <dbReference type="ARBA" id="ARBA00012528"/>
    </source>
</evidence>
<evidence type="ECO:0000256" key="3">
    <source>
        <dbReference type="ARBA" id="ARBA00029839"/>
    </source>
</evidence>
<feature type="domain" description="GGDEF" evidence="4">
    <location>
        <begin position="226"/>
        <end position="349"/>
    </location>
</feature>
<dbReference type="Pfam" id="PF00990">
    <property type="entry name" value="GGDEF"/>
    <property type="match status" value="1"/>
</dbReference>